<dbReference type="InterPro" id="IPR011530">
    <property type="entry name" value="rRNA_adenine_dimethylase"/>
</dbReference>
<dbReference type="Pfam" id="PF00398">
    <property type="entry name" value="RrnaAD"/>
    <property type="match status" value="1"/>
</dbReference>
<gene>
    <name evidence="7" type="primary">rsmA</name>
    <name evidence="7" type="synonym">ksgA</name>
    <name evidence="11" type="ORF">ThesuDRAFT_00425</name>
</gene>
<evidence type="ECO:0000259" key="10">
    <source>
        <dbReference type="SMART" id="SM00650"/>
    </source>
</evidence>
<evidence type="ECO:0000256" key="4">
    <source>
        <dbReference type="ARBA" id="ARBA00022679"/>
    </source>
</evidence>
<reference evidence="11" key="1">
    <citation type="submission" date="2010-10" db="EMBL/GenBank/DDBJ databases">
        <authorList>
            <consortium name="US DOE Joint Genome Institute (JGI-PGF)"/>
            <person name="Lucas S."/>
            <person name="Copeland A."/>
            <person name="Lapidus A."/>
            <person name="Bruce D."/>
            <person name="Goodwin L."/>
            <person name="Pitluck S."/>
            <person name="Kyrpides N."/>
            <person name="Mavromatis K."/>
            <person name="Detter J.C."/>
            <person name="Han C."/>
            <person name="Land M."/>
            <person name="Hauser L."/>
            <person name="Markowitz V."/>
            <person name="Cheng J.-F."/>
            <person name="Hugenholtz P."/>
            <person name="Woyke T."/>
            <person name="Wu D."/>
            <person name="Pukall R."/>
            <person name="Wahrenburg C."/>
            <person name="Brambilla E."/>
            <person name="Klenk H.-P."/>
            <person name="Eisen J.A."/>
        </authorList>
    </citation>
    <scope>NUCLEOTIDE SEQUENCE [LARGE SCALE GENOMIC DNA]</scope>
    <source>
        <strain evidence="11">DSM 13965</strain>
    </source>
</reference>
<dbReference type="PROSITE" id="PS01131">
    <property type="entry name" value="RRNA_A_DIMETH"/>
    <property type="match status" value="1"/>
</dbReference>
<proteinExistence type="inferred from homology"/>
<evidence type="ECO:0000256" key="1">
    <source>
        <dbReference type="ARBA" id="ARBA00022490"/>
    </source>
</evidence>
<comment type="similarity">
    <text evidence="7">Belongs to the class I-like SAM-binding methyltransferase superfamily. rRNA adenine N(6)-methyltransferase family. RsmA subfamily.</text>
</comment>
<evidence type="ECO:0000256" key="3">
    <source>
        <dbReference type="ARBA" id="ARBA00022603"/>
    </source>
</evidence>
<dbReference type="Gene3D" id="1.10.8.100">
    <property type="entry name" value="Ribosomal RNA adenine dimethylase-like, domain 2"/>
    <property type="match status" value="1"/>
</dbReference>
<protein>
    <recommendedName>
        <fullName evidence="7">Ribosomal RNA small subunit methyltransferase A</fullName>
        <ecNumber evidence="7">2.1.1.182</ecNumber>
    </recommendedName>
    <alternativeName>
        <fullName evidence="7">16S rRNA (adenine(1518)-N(6)/adenine(1519)-N(6))-dimethyltransferase</fullName>
    </alternativeName>
    <alternativeName>
        <fullName evidence="7">16S rRNA dimethyladenosine transferase</fullName>
    </alternativeName>
    <alternativeName>
        <fullName evidence="7">16S rRNA dimethylase</fullName>
    </alternativeName>
    <alternativeName>
        <fullName evidence="7">S-adenosylmethionine-6-N', N'-adenosyl(rRNA) dimethyltransferase</fullName>
    </alternativeName>
</protein>
<evidence type="ECO:0000256" key="2">
    <source>
        <dbReference type="ARBA" id="ARBA00022552"/>
    </source>
</evidence>
<dbReference type="NCBIfam" id="TIGR00755">
    <property type="entry name" value="ksgA"/>
    <property type="match status" value="1"/>
</dbReference>
<dbReference type="PANTHER" id="PTHR11727:SF7">
    <property type="entry name" value="DIMETHYLADENOSINE TRANSFERASE-RELATED"/>
    <property type="match status" value="1"/>
</dbReference>
<dbReference type="InterPro" id="IPR020598">
    <property type="entry name" value="rRNA_Ade_methylase_Trfase_N"/>
</dbReference>
<reference evidence="11" key="2">
    <citation type="submission" date="2012-10" db="EMBL/GenBank/DDBJ databases">
        <title>Improved high-quality draft of Thermaerobacter subterraneus C21, DSM 13965.</title>
        <authorList>
            <consortium name="DOE Joint Genome Institute"/>
            <person name="Eisen J."/>
            <person name="Huntemann M."/>
            <person name="Wei C.-L."/>
            <person name="Han J."/>
            <person name="Detter J.C."/>
            <person name="Han C."/>
            <person name="Tapia R."/>
            <person name="Chen A."/>
            <person name="Kyrpides N."/>
            <person name="Mavromatis K."/>
            <person name="Markowitz V."/>
            <person name="Szeto E."/>
            <person name="Ivanova N."/>
            <person name="Mikhailova N."/>
            <person name="Ovchinnikova G."/>
            <person name="Pagani I."/>
            <person name="Pati A."/>
            <person name="Goodwin L."/>
            <person name="Nordberg H.P."/>
            <person name="Cantor M.N."/>
            <person name="Hua S.X."/>
            <person name="Woyke T."/>
            <person name="Eisen J."/>
            <person name="Klenk H.-P."/>
        </authorList>
    </citation>
    <scope>NUCLEOTIDE SEQUENCE [LARGE SCALE GENOMIC DNA]</scope>
    <source>
        <strain evidence="11">DSM 13965</strain>
    </source>
</reference>
<evidence type="ECO:0000256" key="7">
    <source>
        <dbReference type="HAMAP-Rule" id="MF_00607"/>
    </source>
</evidence>
<feature type="domain" description="Ribosomal RNA adenine methylase transferase N-terminal" evidence="10">
    <location>
        <begin position="50"/>
        <end position="226"/>
    </location>
</feature>
<feature type="binding site" evidence="7 8">
    <location>
        <position position="116"/>
    </location>
    <ligand>
        <name>S-adenosyl-L-methionine</name>
        <dbReference type="ChEBI" id="CHEBI:59789"/>
    </ligand>
</feature>
<dbReference type="HAMAP" id="MF_00607">
    <property type="entry name" value="16SrRNA_methyltr_A"/>
    <property type="match status" value="1"/>
</dbReference>
<dbReference type="EMBL" id="AENY02000002">
    <property type="protein sequence ID" value="EKP94734.1"/>
    <property type="molecule type" value="Genomic_DNA"/>
</dbReference>
<keyword evidence="2 7" id="KW-0698">rRNA processing</keyword>
<comment type="caution">
    <text evidence="11">The sequence shown here is derived from an EMBL/GenBank/DDBJ whole genome shotgun (WGS) entry which is preliminary data.</text>
</comment>
<keyword evidence="4 7" id="KW-0808">Transferase</keyword>
<keyword evidence="5 7" id="KW-0949">S-adenosyl-L-methionine</keyword>
<keyword evidence="3 7" id="KW-0489">Methyltransferase</keyword>
<accession>K6Q1A7</accession>
<organism evidence="11 12">
    <name type="scientific">Thermaerobacter subterraneus DSM 13965</name>
    <dbReference type="NCBI Taxonomy" id="867903"/>
    <lineage>
        <taxon>Bacteria</taxon>
        <taxon>Bacillati</taxon>
        <taxon>Bacillota</taxon>
        <taxon>Clostridia</taxon>
        <taxon>Eubacteriales</taxon>
        <taxon>Clostridiales Family XVII. Incertae Sedis</taxon>
        <taxon>Thermaerobacter</taxon>
    </lineage>
</organism>
<feature type="binding site" evidence="7 8">
    <location>
        <position position="141"/>
    </location>
    <ligand>
        <name>S-adenosyl-L-methionine</name>
        <dbReference type="ChEBI" id="CHEBI:59789"/>
    </ligand>
</feature>
<sequence length="320" mass="34692">MAGSSGMQGQERGPGAHRATHRSELRRWLERYGVRPSRRLGQNFLVDDNWAERIVAAVEPGPDDLVIEVGPGLGALTERLAQRAGRVRAVEVDRRLAAALRERLGHLPNLELVEGDILAVDLDRLASRQDPAGGPVKLASNLPYAITSPFLVRWLEAPIRWERAVLTLQAEVVDRLVAAPGSAAYGALTVFVAYHARVERLGTVPAGAFWPRPEVDSAVVRLWPHLRPPVAVADPEALFALVRAAFSQRRKRLANALAAHPAVERVQAEAACRAAGIDPGARPENVDLEGFARLANQLFPPGRPPLPGGGPSLDIMNNEH</sequence>
<feature type="binding site" evidence="7 8">
    <location>
        <position position="45"/>
    </location>
    <ligand>
        <name>S-adenosyl-L-methionine</name>
        <dbReference type="ChEBI" id="CHEBI:59789"/>
    </ligand>
</feature>
<keyword evidence="6 7" id="KW-0694">RNA-binding</keyword>
<comment type="catalytic activity">
    <reaction evidence="7">
        <text>adenosine(1518)/adenosine(1519) in 16S rRNA + 4 S-adenosyl-L-methionine = N(6)-dimethyladenosine(1518)/N(6)-dimethyladenosine(1519) in 16S rRNA + 4 S-adenosyl-L-homocysteine + 4 H(+)</text>
        <dbReference type="Rhea" id="RHEA:19609"/>
        <dbReference type="Rhea" id="RHEA-COMP:10232"/>
        <dbReference type="Rhea" id="RHEA-COMP:10233"/>
        <dbReference type="ChEBI" id="CHEBI:15378"/>
        <dbReference type="ChEBI" id="CHEBI:57856"/>
        <dbReference type="ChEBI" id="CHEBI:59789"/>
        <dbReference type="ChEBI" id="CHEBI:74411"/>
        <dbReference type="ChEBI" id="CHEBI:74493"/>
        <dbReference type="EC" id="2.1.1.182"/>
    </reaction>
</comment>
<feature type="region of interest" description="Disordered" evidence="9">
    <location>
        <begin position="1"/>
        <end position="22"/>
    </location>
</feature>
<dbReference type="Gene3D" id="3.40.50.150">
    <property type="entry name" value="Vaccinia Virus protein VP39"/>
    <property type="match status" value="1"/>
</dbReference>
<feature type="binding site" evidence="7 8">
    <location>
        <position position="91"/>
    </location>
    <ligand>
        <name>S-adenosyl-L-methionine</name>
        <dbReference type="ChEBI" id="CHEBI:59789"/>
    </ligand>
</feature>
<dbReference type="GO" id="GO:0003723">
    <property type="term" value="F:RNA binding"/>
    <property type="evidence" value="ECO:0007669"/>
    <property type="project" value="UniProtKB-UniRule"/>
</dbReference>
<evidence type="ECO:0000313" key="11">
    <source>
        <dbReference type="EMBL" id="EKP94734.1"/>
    </source>
</evidence>
<comment type="subcellular location">
    <subcellularLocation>
        <location evidence="7">Cytoplasm</location>
    </subcellularLocation>
</comment>
<dbReference type="PROSITE" id="PS51689">
    <property type="entry name" value="SAM_RNA_A_N6_MT"/>
    <property type="match status" value="1"/>
</dbReference>
<dbReference type="GO" id="GO:0005829">
    <property type="term" value="C:cytosol"/>
    <property type="evidence" value="ECO:0007669"/>
    <property type="project" value="TreeGrafter"/>
</dbReference>
<evidence type="ECO:0000256" key="5">
    <source>
        <dbReference type="ARBA" id="ARBA00022691"/>
    </source>
</evidence>
<dbReference type="RefSeq" id="WP_006902714.1">
    <property type="nucleotide sequence ID" value="NZ_JH976535.1"/>
</dbReference>
<feature type="binding site" evidence="7 8">
    <location>
        <position position="43"/>
    </location>
    <ligand>
        <name>S-adenosyl-L-methionine</name>
        <dbReference type="ChEBI" id="CHEBI:59789"/>
    </ligand>
</feature>
<dbReference type="InterPro" id="IPR001737">
    <property type="entry name" value="KsgA/Erm"/>
</dbReference>
<dbReference type="GO" id="GO:0052908">
    <property type="term" value="F:16S rRNA (adenine(1518)-N(6)/adenine(1519)-N(6))-dimethyltransferase activity"/>
    <property type="evidence" value="ECO:0007669"/>
    <property type="project" value="UniProtKB-EC"/>
</dbReference>
<keyword evidence="1 7" id="KW-0963">Cytoplasm</keyword>
<dbReference type="InterPro" id="IPR020596">
    <property type="entry name" value="rRNA_Ade_Mease_Trfase_CS"/>
</dbReference>
<evidence type="ECO:0000256" key="6">
    <source>
        <dbReference type="ARBA" id="ARBA00022884"/>
    </source>
</evidence>
<dbReference type="HOGENOM" id="CLU_041220_0_0_9"/>
<name>K6Q1A7_9FIRM</name>
<comment type="function">
    <text evidence="7">Specifically dimethylates two adjacent adenosines (A1518 and A1519) in the loop of a conserved hairpin near the 3'-end of 16S rRNA in the 30S particle. May play a critical role in biogenesis of 30S subunits.</text>
</comment>
<dbReference type="AlphaFoldDB" id="K6Q1A7"/>
<evidence type="ECO:0000256" key="8">
    <source>
        <dbReference type="PROSITE-ProRule" id="PRU01026"/>
    </source>
</evidence>
<dbReference type="PANTHER" id="PTHR11727">
    <property type="entry name" value="DIMETHYLADENOSINE TRANSFERASE"/>
    <property type="match status" value="1"/>
</dbReference>
<dbReference type="InterPro" id="IPR029063">
    <property type="entry name" value="SAM-dependent_MTases_sf"/>
</dbReference>
<evidence type="ECO:0000313" key="12">
    <source>
        <dbReference type="Proteomes" id="UP000005710"/>
    </source>
</evidence>
<evidence type="ECO:0000256" key="9">
    <source>
        <dbReference type="SAM" id="MobiDB-lite"/>
    </source>
</evidence>
<dbReference type="STRING" id="867903.ThesuDRAFT_00425"/>
<feature type="region of interest" description="Disordered" evidence="9">
    <location>
        <begin position="299"/>
        <end position="320"/>
    </location>
</feature>
<dbReference type="SUPFAM" id="SSF53335">
    <property type="entry name" value="S-adenosyl-L-methionine-dependent methyltransferases"/>
    <property type="match status" value="1"/>
</dbReference>
<dbReference type="SMART" id="SM00650">
    <property type="entry name" value="rADc"/>
    <property type="match status" value="1"/>
</dbReference>
<dbReference type="CDD" id="cd02440">
    <property type="entry name" value="AdoMet_MTases"/>
    <property type="match status" value="1"/>
</dbReference>
<keyword evidence="12" id="KW-1185">Reference proteome</keyword>
<dbReference type="InterPro" id="IPR023165">
    <property type="entry name" value="rRNA_Ade_diMease-like_C"/>
</dbReference>
<dbReference type="EC" id="2.1.1.182" evidence="7"/>
<dbReference type="Proteomes" id="UP000005710">
    <property type="component" value="Unassembled WGS sequence"/>
</dbReference>
<dbReference type="eggNOG" id="COG0030">
    <property type="taxonomic scope" value="Bacteria"/>
</dbReference>
<dbReference type="FunFam" id="3.40.50.150:FF:000023">
    <property type="entry name" value="Ribosomal RNA small subunit methyltransferase A"/>
    <property type="match status" value="1"/>
</dbReference>
<feature type="binding site" evidence="7 8">
    <location>
        <position position="70"/>
    </location>
    <ligand>
        <name>S-adenosyl-L-methionine</name>
        <dbReference type="ChEBI" id="CHEBI:59789"/>
    </ligand>
</feature>